<feature type="region of interest" description="Disordered" evidence="1">
    <location>
        <begin position="29"/>
        <end position="90"/>
    </location>
</feature>
<dbReference type="EMBL" id="JARPUR010000001">
    <property type="protein sequence ID" value="KAK4884235.1"/>
    <property type="molecule type" value="Genomic_DNA"/>
</dbReference>
<dbReference type="GO" id="GO:0005930">
    <property type="term" value="C:axoneme"/>
    <property type="evidence" value="ECO:0007669"/>
    <property type="project" value="TreeGrafter"/>
</dbReference>
<organism evidence="2 3">
    <name type="scientific">Aquatica leii</name>
    <dbReference type="NCBI Taxonomy" id="1421715"/>
    <lineage>
        <taxon>Eukaryota</taxon>
        <taxon>Metazoa</taxon>
        <taxon>Ecdysozoa</taxon>
        <taxon>Arthropoda</taxon>
        <taxon>Hexapoda</taxon>
        <taxon>Insecta</taxon>
        <taxon>Pterygota</taxon>
        <taxon>Neoptera</taxon>
        <taxon>Endopterygota</taxon>
        <taxon>Coleoptera</taxon>
        <taxon>Polyphaga</taxon>
        <taxon>Elateriformia</taxon>
        <taxon>Elateroidea</taxon>
        <taxon>Lampyridae</taxon>
        <taxon>Luciolinae</taxon>
        <taxon>Aquatica</taxon>
    </lineage>
</organism>
<dbReference type="Proteomes" id="UP001353858">
    <property type="component" value="Unassembled WGS sequence"/>
</dbReference>
<feature type="compositionally biased region" description="Polar residues" evidence="1">
    <location>
        <begin position="383"/>
        <end position="403"/>
    </location>
</feature>
<accession>A0AAN7SSG5</accession>
<feature type="compositionally biased region" description="Polar residues" evidence="1">
    <location>
        <begin position="70"/>
        <end position="87"/>
    </location>
</feature>
<keyword evidence="3" id="KW-1185">Reference proteome</keyword>
<feature type="compositionally biased region" description="Low complexity" evidence="1">
    <location>
        <begin position="50"/>
        <end position="66"/>
    </location>
</feature>
<reference evidence="3" key="1">
    <citation type="submission" date="2023-01" db="EMBL/GenBank/DDBJ databases">
        <title>Key to firefly adult light organ development and bioluminescence: homeobox transcription factors regulate luciferase expression and transportation to peroxisome.</title>
        <authorList>
            <person name="Fu X."/>
        </authorList>
    </citation>
    <scope>NUCLEOTIDE SEQUENCE [LARGE SCALE GENOMIC DNA]</scope>
</reference>
<feature type="region of interest" description="Disordered" evidence="1">
    <location>
        <begin position="383"/>
        <end position="409"/>
    </location>
</feature>
<dbReference type="GO" id="GO:0000226">
    <property type="term" value="P:microtubule cytoskeleton organization"/>
    <property type="evidence" value="ECO:0007669"/>
    <property type="project" value="TreeGrafter"/>
</dbReference>
<dbReference type="InterPro" id="IPR029357">
    <property type="entry name" value="SPATA7"/>
</dbReference>
<feature type="compositionally biased region" description="Polar residues" evidence="1">
    <location>
        <begin position="749"/>
        <end position="760"/>
    </location>
</feature>
<name>A0AAN7SSG5_9COLE</name>
<gene>
    <name evidence="2" type="ORF">RN001_000506</name>
</gene>
<evidence type="ECO:0000313" key="3">
    <source>
        <dbReference type="Proteomes" id="UP001353858"/>
    </source>
</evidence>
<evidence type="ECO:0000256" key="1">
    <source>
        <dbReference type="SAM" id="MobiDB-lite"/>
    </source>
</evidence>
<dbReference type="PANTHER" id="PTHR14917:SF4">
    <property type="entry name" value="SPERMATOGENESIS-ASSOCIATED 7"/>
    <property type="match status" value="1"/>
</dbReference>
<feature type="region of interest" description="Disordered" evidence="1">
    <location>
        <begin position="724"/>
        <end position="773"/>
    </location>
</feature>
<proteinExistence type="predicted"/>
<dbReference type="PANTHER" id="PTHR14917">
    <property type="entry name" value="SPERMATOGENESIS-ASSOCIATED PROTEIN 7"/>
    <property type="match status" value="1"/>
</dbReference>
<dbReference type="GO" id="GO:0036064">
    <property type="term" value="C:ciliary basal body"/>
    <property type="evidence" value="ECO:0007669"/>
    <property type="project" value="TreeGrafter"/>
</dbReference>
<protein>
    <submittedName>
        <fullName evidence="2">Uncharacterized protein</fullName>
    </submittedName>
</protein>
<evidence type="ECO:0000313" key="2">
    <source>
        <dbReference type="EMBL" id="KAK4884235.1"/>
    </source>
</evidence>
<feature type="compositionally biased region" description="Acidic residues" evidence="1">
    <location>
        <begin position="764"/>
        <end position="773"/>
    </location>
</feature>
<comment type="caution">
    <text evidence="2">The sequence shown here is derived from an EMBL/GenBank/DDBJ whole genome shotgun (WGS) entry which is preliminary data.</text>
</comment>
<dbReference type="AlphaFoldDB" id="A0AAN7SSG5"/>
<sequence>MTLKSLPIDIYFHMTNHYRKLQNVKSVIDTSSPKGYGKSQCGRRSRPHSRIQSSSSAKSKISNSSDSKLDQNTNSSSARSHSLTVKPNTRRKSYATEVVVSCHLGARRRNRDREDQENKNYVYFLSSHKKEGSDNLLVNHFFDFRTVEHDYLKFSLRIMEDIIRNNIHTNEQMRNIFKNHLEANSGHLNNDKMIQQINYLQLKLNMFSDSDDENECSKVIPPVKYTQCSSSSILSPDLKCECKVVRRLPLVNEDVHIINNIEKSQSSKSFNIEQLLQEENEILFTIPLLNEIVENEFSVLHQSLSPCLSSVIEKPEPTSSNDDFKDINKSSACNNNNKSNDIFDDVKVMIATQSETNTFEDTLVEKEICSVLKNIENETGTPNNSVLLKPSWNETEQSSNGHHLTNHDSIKSNGLNIDNTCCDDKALVFTKSENIHMHCTGSINDNYVLISGPIFIPKAYLTGLSTDENISISTPNVSDKDRLLLVTKDASVNTDLEQQVLKKQESVSVQCIEPLVNTTDKCLNTSITGISFFESSDEPILKKASGNNTSLTDTIQGVDLDCYDLTPERDDNYKHMNAELLLGNEYEIQQDYRVFDVSPQLLKEFYPDESTQTGLSDWSLISKEWVQENILSEEPNSSLKVILPSHTFISIGSSTFSKFSKDDELDEISDDASNVTCQSLSKENTRRKSNLKHYSNPSVDSLIIEEDDIEDKLKKRPSAKGVSINIEPIKNESTDSATSDVVPDEAKTTDNSTVLQTISQHSSEEEEEHEDVDETKILNPLDILTPLPELVPQPSVLMTVKRVTKTWDRLRSKRSNDKPIENTRTCSFIDDMIYNANTLLDFNTNHESKKEKNGKNIELLQSPDKSLSHCCGLKKKNKSRELSTAEINEQIIPIISTVVNVDYKSEDDNSMLNQPLSTSNSSLQKGVHYKSQPVFIDNEEKDDTDDNNSVFMNEFR</sequence>